<evidence type="ECO:0000256" key="2">
    <source>
        <dbReference type="ARBA" id="ARBA00008856"/>
    </source>
</evidence>
<keyword evidence="4" id="KW-0343">GTPase activation</keyword>
<dbReference type="OrthoDB" id="17346at2759"/>
<feature type="compositionally biased region" description="Polar residues" evidence="6">
    <location>
        <begin position="894"/>
        <end position="904"/>
    </location>
</feature>
<dbReference type="STRING" id="90262.A0A1X2I6W0"/>
<feature type="region of interest" description="Disordered" evidence="6">
    <location>
        <begin position="332"/>
        <end position="401"/>
    </location>
</feature>
<keyword evidence="9" id="KW-1185">Reference proteome</keyword>
<evidence type="ECO:0000256" key="3">
    <source>
        <dbReference type="ARBA" id="ARBA00015817"/>
    </source>
</evidence>
<proteinExistence type="inferred from homology"/>
<dbReference type="InterPro" id="IPR026147">
    <property type="entry name" value="Rab3GAP1_conserved"/>
</dbReference>
<evidence type="ECO:0000259" key="7">
    <source>
        <dbReference type="Pfam" id="PF13890"/>
    </source>
</evidence>
<feature type="region of interest" description="Disordered" evidence="6">
    <location>
        <begin position="876"/>
        <end position="905"/>
    </location>
</feature>
<dbReference type="PANTHER" id="PTHR21422">
    <property type="entry name" value="RAB3 GTPASE-ACTIVATING PROTEIN CATALYTIC SUBUNIT"/>
    <property type="match status" value="1"/>
</dbReference>
<evidence type="ECO:0000313" key="9">
    <source>
        <dbReference type="Proteomes" id="UP000193560"/>
    </source>
</evidence>
<dbReference type="Proteomes" id="UP000193560">
    <property type="component" value="Unassembled WGS sequence"/>
</dbReference>
<feature type="compositionally biased region" description="Basic and acidic residues" evidence="6">
    <location>
        <begin position="355"/>
        <end position="401"/>
    </location>
</feature>
<dbReference type="GO" id="GO:0005737">
    <property type="term" value="C:cytoplasm"/>
    <property type="evidence" value="ECO:0007669"/>
    <property type="project" value="UniProtKB-SubCell"/>
</dbReference>
<dbReference type="Pfam" id="PF13890">
    <property type="entry name" value="Rab3-GTPase_cat"/>
    <property type="match status" value="1"/>
</dbReference>
<comment type="subcellular location">
    <subcellularLocation>
        <location evidence="1">Cytoplasm</location>
    </subcellularLocation>
</comment>
<feature type="domain" description="Rab3GAP catalytic subunit conserved" evidence="7">
    <location>
        <begin position="909"/>
        <end position="1059"/>
    </location>
</feature>
<organism evidence="8 9">
    <name type="scientific">Absidia repens</name>
    <dbReference type="NCBI Taxonomy" id="90262"/>
    <lineage>
        <taxon>Eukaryota</taxon>
        <taxon>Fungi</taxon>
        <taxon>Fungi incertae sedis</taxon>
        <taxon>Mucoromycota</taxon>
        <taxon>Mucoromycotina</taxon>
        <taxon>Mucoromycetes</taxon>
        <taxon>Mucorales</taxon>
        <taxon>Cunninghamellaceae</taxon>
        <taxon>Absidia</taxon>
    </lineage>
</organism>
<feature type="compositionally biased region" description="Basic residues" evidence="6">
    <location>
        <begin position="334"/>
        <end position="353"/>
    </location>
</feature>
<dbReference type="AlphaFoldDB" id="A0A1X2I6W0"/>
<feature type="compositionally biased region" description="Low complexity" evidence="6">
    <location>
        <begin position="563"/>
        <end position="573"/>
    </location>
</feature>
<reference evidence="8 9" key="1">
    <citation type="submission" date="2016-07" db="EMBL/GenBank/DDBJ databases">
        <title>Pervasive Adenine N6-methylation of Active Genes in Fungi.</title>
        <authorList>
            <consortium name="DOE Joint Genome Institute"/>
            <person name="Mondo S.J."/>
            <person name="Dannebaum R.O."/>
            <person name="Kuo R.C."/>
            <person name="Labutti K."/>
            <person name="Haridas S."/>
            <person name="Kuo A."/>
            <person name="Salamov A."/>
            <person name="Ahrendt S.R."/>
            <person name="Lipzen A."/>
            <person name="Sullivan W."/>
            <person name="Andreopoulos W.B."/>
            <person name="Clum A."/>
            <person name="Lindquist E."/>
            <person name="Daum C."/>
            <person name="Ramamoorthy G.K."/>
            <person name="Gryganskyi A."/>
            <person name="Culley D."/>
            <person name="Magnuson J.K."/>
            <person name="James T.Y."/>
            <person name="O'Malley M.A."/>
            <person name="Stajich J.E."/>
            <person name="Spatafora J.W."/>
            <person name="Visel A."/>
            <person name="Grigoriev I.V."/>
        </authorList>
    </citation>
    <scope>NUCLEOTIDE SEQUENCE [LARGE SCALE GENOMIC DNA]</scope>
    <source>
        <strain evidence="8 9">NRRL 1336</strain>
    </source>
</reference>
<dbReference type="PANTHER" id="PTHR21422:SF9">
    <property type="entry name" value="RAB3 GTPASE-ACTIVATING PROTEIN CATALYTIC SUBUNIT"/>
    <property type="match status" value="1"/>
</dbReference>
<sequence length="1250" mass="141451">MTSNRKLNANHDEDSFEFVDYSSVSSFERLTAAIEEVLLSWGINNHSYGVLADDALAALTDYSKHTCISFGAENYKLTYYCHPQVISLPVDTSASAHRPLLLDNYYQFEPPSPPTLDASSEPTAAAYHPLHRWTGLGRLIILTPISSSTIGSKLFAPSSKSASIDHSQAKVLLTACALAFNNVRCSVPIFISQSETHQHSKYSGYSLEHHGNRDLEIRFNSKVISPAPRPCPMAFLQASFIEQLNANRVDNGLPPFSPVERLNILKGAVLTYNLRNWFSANWKLWNEDDETDAVKMIHKKTSSLPLLSFGSYNDPLRTMTLSAIFPLGMDRPNHHLHHHHHHHHHHHFQHQLNHHQQEYEHHHHLDHDHHHQQNHDHHHQQNHDHHHQQNHDHHHHLDLDQHRQQSYDHYHYLDRDQHRHQDHGRHHHHTHDSISHNNLDALSATYWDLTLEFAPSSQKRALLSTLLENTISSWITYSSSNRHSLGPHTNTTITGDDESMGRRHSTRLMQNILHAIGQNKGDDGSTTKNHSSCSIKSAEVDAIVTSLFKSNTNGADDDGRTHGNNSSRGNNNNNRRRNTMDNIRLRDANADLSIPTPRSLGTRLKFGTSVPWRSFLWNFVVYQMDALQKLDIGSHTASAQSTAGMDLLRICWPKILRQFRWHWENLIPIPNVNPFIYHHHTDSQDGSNLGVDLGYSIVHQKLAMINCCIHQSIKELPTDDHTSPPLASKHKNSSLLFKDLHHDIRTIHSSNDDDPLEERYSSLSIGTKNDQSMPCTTHSDISESYLYDSMDNDDINGTTTTTATTTTTTTATTATSIDQRTTKSSKLDTVNKCQQTFAQSSSSWSSSISDVSDLVRPASTSSIQESFVGLNYSTSAESDPCQHVPSHLSETDDWSTSISKSTPELQDPNAFEGRYHQHESILLLKTKTPLWVPVTQNSGFMTEDMIQQQSDAFESLGTSDDATQLRAKLQSAQLESDMQAFKAANPHAVLGDFVKWYSPKDWVEDDDDDPSKGKLSARMSHPTNIWQELWKCSRRIPASRQPSLFNLTAEGEKALHYLEHLPVHELFSLLLPTMCLVMYDVLASHPIVKYIRPVALGLNDFANELVNFPWDALRIGAIEFGSITSIIKQEETLMCNAISMLRKIPKQYDLVERLLVDSRVRLKDDGEQAAIFNLYKTEGDTMPKPACIEYVFYMNCSPSIDHPLPQRQKCGEKNNTLSQHKSIRPAPIYLTTPALQALGVKTEPLFGVLR</sequence>
<evidence type="ECO:0000256" key="6">
    <source>
        <dbReference type="SAM" id="MobiDB-lite"/>
    </source>
</evidence>
<protein>
    <recommendedName>
        <fullName evidence="3">Rab3 GTPase-activating protein catalytic subunit</fullName>
    </recommendedName>
</protein>
<comment type="similarity">
    <text evidence="2">Belongs to the Rab3-GAP catalytic subunit family.</text>
</comment>
<evidence type="ECO:0000256" key="1">
    <source>
        <dbReference type="ARBA" id="ARBA00004496"/>
    </source>
</evidence>
<accession>A0A1X2I6W0</accession>
<dbReference type="InterPro" id="IPR045700">
    <property type="entry name" value="Rab3GAP1"/>
</dbReference>
<feature type="region of interest" description="Disordered" evidence="6">
    <location>
        <begin position="551"/>
        <end position="584"/>
    </location>
</feature>
<name>A0A1X2I6W0_9FUNG</name>
<gene>
    <name evidence="8" type="ORF">BCR42DRAFT_441355</name>
</gene>
<keyword evidence="5" id="KW-0963">Cytoplasm</keyword>
<evidence type="ECO:0000256" key="5">
    <source>
        <dbReference type="ARBA" id="ARBA00022490"/>
    </source>
</evidence>
<evidence type="ECO:0000313" key="8">
    <source>
        <dbReference type="EMBL" id="ORZ09785.1"/>
    </source>
</evidence>
<comment type="caution">
    <text evidence="8">The sequence shown here is derived from an EMBL/GenBank/DDBJ whole genome shotgun (WGS) entry which is preliminary data.</text>
</comment>
<dbReference type="GO" id="GO:0005096">
    <property type="term" value="F:GTPase activator activity"/>
    <property type="evidence" value="ECO:0007669"/>
    <property type="project" value="UniProtKB-KW"/>
</dbReference>
<dbReference type="EMBL" id="MCGE01000026">
    <property type="protein sequence ID" value="ORZ09785.1"/>
    <property type="molecule type" value="Genomic_DNA"/>
</dbReference>
<evidence type="ECO:0000256" key="4">
    <source>
        <dbReference type="ARBA" id="ARBA00022468"/>
    </source>
</evidence>